<keyword evidence="6 8" id="KW-0472">Membrane</keyword>
<evidence type="ECO:0000256" key="5">
    <source>
        <dbReference type="ARBA" id="ARBA00022989"/>
    </source>
</evidence>
<dbReference type="PANTHER" id="PTHR11388">
    <property type="entry name" value="ORGANIC ANION TRANSPORTER"/>
    <property type="match status" value="1"/>
</dbReference>
<dbReference type="Pfam" id="PF07648">
    <property type="entry name" value="Kazal_2"/>
    <property type="match status" value="1"/>
</dbReference>
<dbReference type="GO" id="GO:0016323">
    <property type="term" value="C:basolateral plasma membrane"/>
    <property type="evidence" value="ECO:0007669"/>
    <property type="project" value="TreeGrafter"/>
</dbReference>
<comment type="similarity">
    <text evidence="2">Belongs to the organo anion transporter (TC 2.A.60) family.</text>
</comment>
<feature type="transmembrane region" description="Helical" evidence="8">
    <location>
        <begin position="7"/>
        <end position="31"/>
    </location>
</feature>
<feature type="transmembrane region" description="Helical" evidence="8">
    <location>
        <begin position="335"/>
        <end position="360"/>
    </location>
</feature>
<dbReference type="InterPro" id="IPR036259">
    <property type="entry name" value="MFS_trans_sf"/>
</dbReference>
<feature type="transmembrane region" description="Helical" evidence="8">
    <location>
        <begin position="388"/>
        <end position="410"/>
    </location>
</feature>
<dbReference type="InterPro" id="IPR036058">
    <property type="entry name" value="Kazal_dom_sf"/>
</dbReference>
<comment type="subcellular location">
    <subcellularLocation>
        <location evidence="1">Cell membrane</location>
        <topology evidence="1">Multi-pass membrane protein</topology>
    </subcellularLocation>
</comment>
<dbReference type="InterPro" id="IPR004156">
    <property type="entry name" value="OATP"/>
</dbReference>
<evidence type="ECO:0000256" key="1">
    <source>
        <dbReference type="ARBA" id="ARBA00004651"/>
    </source>
</evidence>
<keyword evidence="7" id="KW-1015">Disulfide bond</keyword>
<dbReference type="OrthoDB" id="5062115at2759"/>
<keyword evidence="3" id="KW-1003">Cell membrane</keyword>
<evidence type="ECO:0000313" key="11">
    <source>
        <dbReference type="Proteomes" id="UP000886998"/>
    </source>
</evidence>
<feature type="transmembrane region" description="Helical" evidence="8">
    <location>
        <begin position="154"/>
        <end position="173"/>
    </location>
</feature>
<feature type="transmembrane region" description="Helical" evidence="8">
    <location>
        <begin position="299"/>
        <end position="323"/>
    </location>
</feature>
<evidence type="ECO:0000256" key="8">
    <source>
        <dbReference type="SAM" id="Phobius"/>
    </source>
</evidence>
<dbReference type="PANTHER" id="PTHR11388:SF76">
    <property type="entry name" value="SOLUTE CARRIER ORGANIC ANION TRANSPORTER FAMILY MEMBER"/>
    <property type="match status" value="1"/>
</dbReference>
<reference evidence="10" key="1">
    <citation type="submission" date="2020-08" db="EMBL/GenBank/DDBJ databases">
        <title>Multicomponent nature underlies the extraordinary mechanical properties of spider dragline silk.</title>
        <authorList>
            <person name="Kono N."/>
            <person name="Nakamura H."/>
            <person name="Mori M."/>
            <person name="Yoshida Y."/>
            <person name="Ohtoshi R."/>
            <person name="Malay A.D."/>
            <person name="Moran D.A.P."/>
            <person name="Tomita M."/>
            <person name="Numata K."/>
            <person name="Arakawa K."/>
        </authorList>
    </citation>
    <scope>NUCLEOTIDE SEQUENCE</scope>
</reference>
<evidence type="ECO:0000256" key="6">
    <source>
        <dbReference type="ARBA" id="ARBA00023136"/>
    </source>
</evidence>
<evidence type="ECO:0000259" key="9">
    <source>
        <dbReference type="PROSITE" id="PS51465"/>
    </source>
</evidence>
<evidence type="ECO:0000256" key="7">
    <source>
        <dbReference type="ARBA" id="ARBA00023157"/>
    </source>
</evidence>
<dbReference type="AlphaFoldDB" id="A0A8X7CIX4"/>
<evidence type="ECO:0000256" key="3">
    <source>
        <dbReference type="ARBA" id="ARBA00022475"/>
    </source>
</evidence>
<dbReference type="Pfam" id="PF03137">
    <property type="entry name" value="OATP"/>
    <property type="match status" value="1"/>
</dbReference>
<dbReference type="Gene3D" id="1.20.1250.20">
    <property type="entry name" value="MFS general substrate transporter like domains"/>
    <property type="match status" value="1"/>
</dbReference>
<keyword evidence="11" id="KW-1185">Reference proteome</keyword>
<comment type="caution">
    <text evidence="10">The sequence shown here is derived from an EMBL/GenBank/DDBJ whole genome shotgun (WGS) entry which is preliminary data.</text>
</comment>
<name>A0A8X7CIX4_9ARAC</name>
<dbReference type="SUPFAM" id="SSF100895">
    <property type="entry name" value="Kazal-type serine protease inhibitors"/>
    <property type="match status" value="1"/>
</dbReference>
<evidence type="ECO:0000256" key="2">
    <source>
        <dbReference type="ARBA" id="ARBA00009657"/>
    </source>
</evidence>
<dbReference type="Proteomes" id="UP000886998">
    <property type="component" value="Unassembled WGS sequence"/>
</dbReference>
<dbReference type="InterPro" id="IPR002350">
    <property type="entry name" value="Kazal_dom"/>
</dbReference>
<dbReference type="GO" id="GO:0043252">
    <property type="term" value="P:sodium-independent organic anion transport"/>
    <property type="evidence" value="ECO:0007669"/>
    <property type="project" value="TreeGrafter"/>
</dbReference>
<feature type="transmembrane region" description="Helical" evidence="8">
    <location>
        <begin position="51"/>
        <end position="75"/>
    </location>
</feature>
<keyword evidence="5 8" id="KW-1133">Transmembrane helix</keyword>
<dbReference type="SUPFAM" id="SSF103473">
    <property type="entry name" value="MFS general substrate transporter"/>
    <property type="match status" value="1"/>
</dbReference>
<evidence type="ECO:0000313" key="10">
    <source>
        <dbReference type="EMBL" id="GFY67280.1"/>
    </source>
</evidence>
<accession>A0A8X7CIX4</accession>
<dbReference type="PROSITE" id="PS51465">
    <property type="entry name" value="KAZAL_2"/>
    <property type="match status" value="1"/>
</dbReference>
<feature type="transmembrane region" description="Helical" evidence="8">
    <location>
        <begin position="185"/>
        <end position="204"/>
    </location>
</feature>
<dbReference type="GO" id="GO:0015347">
    <property type="term" value="F:sodium-independent organic anion transmembrane transporter activity"/>
    <property type="evidence" value="ECO:0007669"/>
    <property type="project" value="TreeGrafter"/>
</dbReference>
<proteinExistence type="inferred from homology"/>
<dbReference type="EMBL" id="BMAV01016490">
    <property type="protein sequence ID" value="GFY67280.1"/>
    <property type="molecule type" value="Genomic_DNA"/>
</dbReference>
<evidence type="ECO:0000256" key="4">
    <source>
        <dbReference type="ARBA" id="ARBA00022692"/>
    </source>
</evidence>
<keyword evidence="4 8" id="KW-0812">Transmembrane</keyword>
<feature type="domain" description="Kazal-like" evidence="9">
    <location>
        <begin position="222"/>
        <end position="274"/>
    </location>
</feature>
<organism evidence="10 11">
    <name type="scientific">Trichonephila inaurata madagascariensis</name>
    <dbReference type="NCBI Taxonomy" id="2747483"/>
    <lineage>
        <taxon>Eukaryota</taxon>
        <taxon>Metazoa</taxon>
        <taxon>Ecdysozoa</taxon>
        <taxon>Arthropoda</taxon>
        <taxon>Chelicerata</taxon>
        <taxon>Arachnida</taxon>
        <taxon>Araneae</taxon>
        <taxon>Araneomorphae</taxon>
        <taxon>Entelegynae</taxon>
        <taxon>Araneoidea</taxon>
        <taxon>Nephilidae</taxon>
        <taxon>Trichonephila</taxon>
        <taxon>Trichonephila inaurata</taxon>
    </lineage>
</organism>
<gene>
    <name evidence="10" type="primary">SLCO3A1</name>
    <name evidence="10" type="ORF">TNIN_381951</name>
</gene>
<feature type="transmembrane region" description="Helical" evidence="8">
    <location>
        <begin position="114"/>
        <end position="134"/>
    </location>
</feature>
<sequence>MGWERTIYFAVVFSLRLVGPVFGYLMSSFFLKFYENPLEDPGYGPEDPRWIGAWWIGFLLQGVLQLLLTIPLALFPRRLPGQKRLPTNSEANDKLNSGFKGLIAALKRLLKNPLYLSIVVNTIMNIFGSVGHFVMLPKYMEQQFRLTASDASLYSGPPGIIAVMLSTLLGGYLIWKYKPNVKSQIATMIILESISAVGYLLLMVPHCDKVEMSHFGLENYGLALEGQCNVNCNCTTKVFTPLCGSDGKTSYFSPCFAGCTENMNKSFSDCSCILDPDGQRTNSYAKEGFCVSLGCWSQALGYIISLPILQFIASILRVQYTVILVRSINPEDKSIALGLFEALICIFGFVPYLSAFGALVDSSCLIWEKSCGKTGNCWFYDIDKFNTILHVVSGVFSFMAAASLIPTYFLSDRLKDLYEDENDTCCTAKQNEKGVVKNNQETNSASEL</sequence>
<protein>
    <submittedName>
        <fullName evidence="10">Solute carrier organic anion transporter family member 3A1</fullName>
    </submittedName>
</protein>